<sequence length="37" mass="4246">MTKVIPSIKHFKPIGIPMLQKHEGDFLRAFLGLIQLQ</sequence>
<comment type="caution">
    <text evidence="1">The sequence shown here is derived from an EMBL/GenBank/DDBJ whole genome shotgun (WGS) entry which is preliminary data.</text>
</comment>
<dbReference type="STRING" id="1232681.ADIS_0177"/>
<gene>
    <name evidence="1" type="ORF">ADIS_0177</name>
</gene>
<evidence type="ECO:0000313" key="1">
    <source>
        <dbReference type="EMBL" id="EON79375.1"/>
    </source>
</evidence>
<dbReference type="EMBL" id="AQHR01000007">
    <property type="protein sequence ID" value="EON79375.1"/>
    <property type="molecule type" value="Genomic_DNA"/>
</dbReference>
<dbReference type="Proteomes" id="UP000013909">
    <property type="component" value="Unassembled WGS sequence"/>
</dbReference>
<proteinExistence type="predicted"/>
<accession>R7ZZ59</accession>
<keyword evidence="2" id="KW-1185">Reference proteome</keyword>
<protein>
    <submittedName>
        <fullName evidence="1">Uncharacterized protein</fullName>
    </submittedName>
</protein>
<organism evidence="1 2">
    <name type="scientific">Lunatimonas lonarensis</name>
    <dbReference type="NCBI Taxonomy" id="1232681"/>
    <lineage>
        <taxon>Bacteria</taxon>
        <taxon>Pseudomonadati</taxon>
        <taxon>Bacteroidota</taxon>
        <taxon>Cytophagia</taxon>
        <taxon>Cytophagales</taxon>
        <taxon>Cyclobacteriaceae</taxon>
    </lineage>
</organism>
<reference evidence="1 2" key="1">
    <citation type="submission" date="2013-02" db="EMBL/GenBank/DDBJ databases">
        <title>A novel strain isolated from Lonar lake, Maharashtra, India.</title>
        <authorList>
            <person name="Singh A."/>
        </authorList>
    </citation>
    <scope>NUCLEOTIDE SEQUENCE [LARGE SCALE GENOMIC DNA]</scope>
    <source>
        <strain evidence="1 2">AK24</strain>
    </source>
</reference>
<evidence type="ECO:0000313" key="2">
    <source>
        <dbReference type="Proteomes" id="UP000013909"/>
    </source>
</evidence>
<dbReference type="AlphaFoldDB" id="R7ZZ59"/>
<name>R7ZZ59_9BACT</name>